<organism evidence="2 3">
    <name type="scientific">Phytobacter diazotrophicus</name>
    <dbReference type="NCBI Taxonomy" id="395631"/>
    <lineage>
        <taxon>Bacteria</taxon>
        <taxon>Pseudomonadati</taxon>
        <taxon>Pseudomonadota</taxon>
        <taxon>Gammaproteobacteria</taxon>
        <taxon>Enterobacterales</taxon>
        <taxon>Enterobacteriaceae</taxon>
        <taxon>Phytobacter</taxon>
    </lineage>
</organism>
<accession>A0ABM7VY87</accession>
<name>A0ABM7VY87_9ENTR</name>
<evidence type="ECO:0000256" key="1">
    <source>
        <dbReference type="SAM" id="MobiDB-lite"/>
    </source>
</evidence>
<dbReference type="Proteomes" id="UP001320460">
    <property type="component" value="Chromosome"/>
</dbReference>
<gene>
    <name evidence="2" type="ORF">PDTA9734_36980</name>
</gene>
<evidence type="ECO:0000313" key="2">
    <source>
        <dbReference type="EMBL" id="BDD52211.1"/>
    </source>
</evidence>
<feature type="compositionally biased region" description="Basic and acidic residues" evidence="1">
    <location>
        <begin position="8"/>
        <end position="17"/>
    </location>
</feature>
<keyword evidence="3" id="KW-1185">Reference proteome</keyword>
<protein>
    <submittedName>
        <fullName evidence="2">Uncharacterized protein</fullName>
    </submittedName>
</protein>
<reference evidence="2 3" key="1">
    <citation type="submission" date="2021-12" db="EMBL/GenBank/DDBJ databases">
        <title>Complete genome sequence of Phytobacter diazotrophicus TA9734.</title>
        <authorList>
            <person name="Kubota H."/>
            <person name="Nakayama Y."/>
            <person name="Ariyoshi T."/>
        </authorList>
    </citation>
    <scope>NUCLEOTIDE SEQUENCE [LARGE SCALE GENOMIC DNA]</scope>
    <source>
        <strain evidence="2 3">TA9734</strain>
    </source>
</reference>
<evidence type="ECO:0000313" key="3">
    <source>
        <dbReference type="Proteomes" id="UP001320460"/>
    </source>
</evidence>
<feature type="compositionally biased region" description="Polar residues" evidence="1">
    <location>
        <begin position="25"/>
        <end position="37"/>
    </location>
</feature>
<proteinExistence type="predicted"/>
<sequence length="102" mass="10757">MAQNVDKLSARKRDRGFVHYPQKLPTKTGSSNHCRTSNCPVGTEKTNALTMLLDTIDLLAELASQCASHTHPGTGAPVQSGAFTQTATKAGTTKGKYAAIIA</sequence>
<feature type="region of interest" description="Disordered" evidence="1">
    <location>
        <begin position="1"/>
        <end position="37"/>
    </location>
</feature>
<dbReference type="EMBL" id="AP025334">
    <property type="protein sequence ID" value="BDD52211.1"/>
    <property type="molecule type" value="Genomic_DNA"/>
</dbReference>